<comment type="caution">
    <text evidence="19">The sequence shown here is derived from an EMBL/GenBank/DDBJ whole genome shotgun (WGS) entry which is preliminary data.</text>
</comment>
<reference evidence="19 20" key="1">
    <citation type="submission" date="2020-08" db="EMBL/GenBank/DDBJ databases">
        <authorList>
            <person name="Hejnol A."/>
        </authorList>
    </citation>
    <scope>NUCLEOTIDE SEQUENCE [LARGE SCALE GENOMIC DNA]</scope>
</reference>
<keyword evidence="12" id="KW-0131">Cell cycle</keyword>
<dbReference type="SUPFAM" id="SSF56112">
    <property type="entry name" value="Protein kinase-like (PK-like)"/>
    <property type="match status" value="1"/>
</dbReference>
<dbReference type="GO" id="GO:0000139">
    <property type="term" value="C:Golgi membrane"/>
    <property type="evidence" value="ECO:0007669"/>
    <property type="project" value="UniProtKB-SubCell"/>
</dbReference>
<dbReference type="GO" id="GO:0005634">
    <property type="term" value="C:nucleus"/>
    <property type="evidence" value="ECO:0007669"/>
    <property type="project" value="TreeGrafter"/>
</dbReference>
<dbReference type="GO" id="GO:0051321">
    <property type="term" value="P:meiotic cell cycle"/>
    <property type="evidence" value="ECO:0007669"/>
    <property type="project" value="TreeGrafter"/>
</dbReference>
<dbReference type="PROSITE" id="PS00107">
    <property type="entry name" value="PROTEIN_KINASE_ATP"/>
    <property type="match status" value="1"/>
</dbReference>
<dbReference type="InterPro" id="IPR017441">
    <property type="entry name" value="Protein_kinase_ATP_BS"/>
</dbReference>
<dbReference type="AlphaFoldDB" id="A0A7I8W3P3"/>
<evidence type="ECO:0000256" key="6">
    <source>
        <dbReference type="ARBA" id="ARBA00022741"/>
    </source>
</evidence>
<dbReference type="OrthoDB" id="5337378at2759"/>
<dbReference type="InterPro" id="IPR000719">
    <property type="entry name" value="Prot_kinase_dom"/>
</dbReference>
<evidence type="ECO:0000256" key="13">
    <source>
        <dbReference type="ARBA" id="ARBA00037982"/>
    </source>
</evidence>
<protein>
    <recommendedName>
        <fullName evidence="2">non-specific serine/threonine protein kinase</fullName>
        <ecNumber evidence="2">2.7.11.1</ecNumber>
    </recommendedName>
</protein>
<keyword evidence="6 16" id="KW-0547">Nucleotide-binding</keyword>
<accession>A0A7I8W3P3</accession>
<dbReference type="InterPro" id="IPR011009">
    <property type="entry name" value="Kinase-like_dom_sf"/>
</dbReference>
<comment type="catalytic activity">
    <reaction evidence="15">
        <text>L-seryl-[protein] + ATP = O-phospho-L-seryl-[protein] + ADP + H(+)</text>
        <dbReference type="Rhea" id="RHEA:17989"/>
        <dbReference type="Rhea" id="RHEA-COMP:9863"/>
        <dbReference type="Rhea" id="RHEA-COMP:11604"/>
        <dbReference type="ChEBI" id="CHEBI:15378"/>
        <dbReference type="ChEBI" id="CHEBI:29999"/>
        <dbReference type="ChEBI" id="CHEBI:30616"/>
        <dbReference type="ChEBI" id="CHEBI:83421"/>
        <dbReference type="ChEBI" id="CHEBI:456216"/>
        <dbReference type="EC" id="2.7.11.1"/>
    </reaction>
</comment>
<dbReference type="EC" id="2.7.11.1" evidence="2"/>
<keyword evidence="20" id="KW-1185">Reference proteome</keyword>
<evidence type="ECO:0000256" key="16">
    <source>
        <dbReference type="PROSITE-ProRule" id="PRU10141"/>
    </source>
</evidence>
<feature type="binding site" evidence="16">
    <location>
        <position position="123"/>
    </location>
    <ligand>
        <name>ATP</name>
        <dbReference type="ChEBI" id="CHEBI:30616"/>
    </ligand>
</feature>
<dbReference type="Gene3D" id="3.30.200.20">
    <property type="entry name" value="Phosphorylase Kinase, domain 1"/>
    <property type="match status" value="1"/>
</dbReference>
<dbReference type="FunFam" id="1.10.510.10:FF:000315">
    <property type="entry name" value="membrane-associated tyrosine- and threonine-specific cdc2-inhibitory kinase"/>
    <property type="match status" value="1"/>
</dbReference>
<evidence type="ECO:0000256" key="4">
    <source>
        <dbReference type="ARBA" id="ARBA00022679"/>
    </source>
</evidence>
<keyword evidence="10" id="KW-0333">Golgi apparatus</keyword>
<evidence type="ECO:0000256" key="15">
    <source>
        <dbReference type="ARBA" id="ARBA00048679"/>
    </source>
</evidence>
<dbReference type="EMBL" id="CAJFCJ010000018">
    <property type="protein sequence ID" value="CAD5122702.1"/>
    <property type="molecule type" value="Genomic_DNA"/>
</dbReference>
<dbReference type="PANTHER" id="PTHR11042:SF183">
    <property type="entry name" value="MEMBRANE-ASSOCIATED TYROSINE- AND THREONINE-SPECIFIC CDC2-INHIBITORY KINASE"/>
    <property type="match status" value="1"/>
</dbReference>
<comment type="catalytic activity">
    <reaction evidence="14">
        <text>L-threonyl-[protein] + ATP = O-phospho-L-threonyl-[protein] + ADP + H(+)</text>
        <dbReference type="Rhea" id="RHEA:46608"/>
        <dbReference type="Rhea" id="RHEA-COMP:11060"/>
        <dbReference type="Rhea" id="RHEA-COMP:11605"/>
        <dbReference type="ChEBI" id="CHEBI:15378"/>
        <dbReference type="ChEBI" id="CHEBI:30013"/>
        <dbReference type="ChEBI" id="CHEBI:30616"/>
        <dbReference type="ChEBI" id="CHEBI:61977"/>
        <dbReference type="ChEBI" id="CHEBI:456216"/>
        <dbReference type="EC" id="2.7.11.1"/>
    </reaction>
</comment>
<dbReference type="GO" id="GO:0004674">
    <property type="term" value="F:protein serine/threonine kinase activity"/>
    <property type="evidence" value="ECO:0007669"/>
    <property type="project" value="UniProtKB-KW"/>
</dbReference>
<evidence type="ECO:0000256" key="12">
    <source>
        <dbReference type="ARBA" id="ARBA00023306"/>
    </source>
</evidence>
<sequence length="426" mass="48448">MALSTPLSTPRPVPLFLSEPEVLSTKKDRDKRQRIVREITEPARSAPPVSRVIPQRNRLILSPNVQAKIKALNVYKIGSIENLNKTKSILSENFTVLSKLGSGSFGEVYKVRSKEDGQLYAIKRTIDSFKGNSDRKLKMSEVIKYRKIPVHPNCVKFYTAWEENRHFFIQTELCHASLDKYVSQLDCIPESDLCCWLIDLLKALHHLHRHFLVHMDVKPDNVFIGQDGICKLGDYGIMYDLSTDKEKDAQEGDCRYLAPEVMKGVFNTPADVFSLGMTILELAGDLDLPNGGEVWHELRSGKIPSRFIEAYSQEFRSIIELMLDPNPNSRWTAEKLLAHPFLNKMAIDRQKPLNELNDSYEINAECLRSPSAPASFSSDEEFPVQDSKICRTTPSGGFRLKNTFDNDNEDHALVRNLLDEFSSVDE</sequence>
<dbReference type="GO" id="GO:0046872">
    <property type="term" value="F:metal ion binding"/>
    <property type="evidence" value="ECO:0007669"/>
    <property type="project" value="UniProtKB-KW"/>
</dbReference>
<evidence type="ECO:0000256" key="11">
    <source>
        <dbReference type="ARBA" id="ARBA00023136"/>
    </source>
</evidence>
<keyword evidence="4" id="KW-0808">Transferase</keyword>
<feature type="domain" description="Protein kinase" evidence="18">
    <location>
        <begin position="94"/>
        <end position="342"/>
    </location>
</feature>
<evidence type="ECO:0000256" key="10">
    <source>
        <dbReference type="ARBA" id="ARBA00023034"/>
    </source>
</evidence>
<evidence type="ECO:0000256" key="17">
    <source>
        <dbReference type="RuleBase" id="RU000304"/>
    </source>
</evidence>
<evidence type="ECO:0000256" key="9">
    <source>
        <dbReference type="ARBA" id="ARBA00022842"/>
    </source>
</evidence>
<proteinExistence type="inferred from homology"/>
<evidence type="ECO:0000256" key="5">
    <source>
        <dbReference type="ARBA" id="ARBA00022723"/>
    </source>
</evidence>
<dbReference type="GO" id="GO:0005524">
    <property type="term" value="F:ATP binding"/>
    <property type="evidence" value="ECO:0007669"/>
    <property type="project" value="UniProtKB-UniRule"/>
</dbReference>
<evidence type="ECO:0000256" key="7">
    <source>
        <dbReference type="ARBA" id="ARBA00022777"/>
    </source>
</evidence>
<evidence type="ECO:0000313" key="19">
    <source>
        <dbReference type="EMBL" id="CAD5122702.1"/>
    </source>
</evidence>
<evidence type="ECO:0000256" key="2">
    <source>
        <dbReference type="ARBA" id="ARBA00012513"/>
    </source>
</evidence>
<dbReference type="Gene3D" id="1.10.510.10">
    <property type="entry name" value="Transferase(Phosphotransferase) domain 1"/>
    <property type="match status" value="1"/>
</dbReference>
<dbReference type="InterPro" id="IPR050339">
    <property type="entry name" value="CC_SR_Kinase"/>
</dbReference>
<keyword evidence="11" id="KW-0472">Membrane</keyword>
<evidence type="ECO:0000256" key="1">
    <source>
        <dbReference type="ARBA" id="ARBA00004395"/>
    </source>
</evidence>
<dbReference type="PANTHER" id="PTHR11042">
    <property type="entry name" value="EUKARYOTIC TRANSLATION INITIATION FACTOR 2-ALPHA KINASE EIF2-ALPHA KINASE -RELATED"/>
    <property type="match status" value="1"/>
</dbReference>
<dbReference type="GO" id="GO:0110031">
    <property type="term" value="P:negative regulation of G2/MI transition of meiotic cell cycle"/>
    <property type="evidence" value="ECO:0007669"/>
    <property type="project" value="TreeGrafter"/>
</dbReference>
<dbReference type="Pfam" id="PF00069">
    <property type="entry name" value="Pkinase"/>
    <property type="match status" value="1"/>
</dbReference>
<keyword evidence="9" id="KW-0460">Magnesium</keyword>
<evidence type="ECO:0000256" key="3">
    <source>
        <dbReference type="ARBA" id="ARBA00022527"/>
    </source>
</evidence>
<dbReference type="PROSITE" id="PS50011">
    <property type="entry name" value="PROTEIN_KINASE_DOM"/>
    <property type="match status" value="1"/>
</dbReference>
<evidence type="ECO:0000256" key="8">
    <source>
        <dbReference type="ARBA" id="ARBA00022840"/>
    </source>
</evidence>
<dbReference type="InterPro" id="IPR008271">
    <property type="entry name" value="Ser/Thr_kinase_AS"/>
</dbReference>
<dbReference type="SMART" id="SM00220">
    <property type="entry name" value="S_TKc"/>
    <property type="match status" value="1"/>
</dbReference>
<keyword evidence="7" id="KW-0418">Kinase</keyword>
<keyword evidence="8 16" id="KW-0067">ATP-binding</keyword>
<comment type="similarity">
    <text evidence="13">Belongs to the protein kinase superfamily. Ser/Thr protein kinase family. GCN2 subfamily.</text>
</comment>
<name>A0A7I8W3P3_9ANNE</name>
<evidence type="ECO:0000313" key="20">
    <source>
        <dbReference type="Proteomes" id="UP000549394"/>
    </source>
</evidence>
<keyword evidence="5" id="KW-0479">Metal-binding</keyword>
<comment type="subcellular location">
    <subcellularLocation>
        <location evidence="1">Golgi apparatus membrane</location>
        <topology evidence="1">Peripheral membrane protein</topology>
    </subcellularLocation>
</comment>
<evidence type="ECO:0000259" key="18">
    <source>
        <dbReference type="PROSITE" id="PS50011"/>
    </source>
</evidence>
<gene>
    <name evidence="19" type="ORF">DGYR_LOCUS10479</name>
</gene>
<dbReference type="PROSITE" id="PS00108">
    <property type="entry name" value="PROTEIN_KINASE_ST"/>
    <property type="match status" value="1"/>
</dbReference>
<organism evidence="19 20">
    <name type="scientific">Dimorphilus gyrociliatus</name>
    <dbReference type="NCBI Taxonomy" id="2664684"/>
    <lineage>
        <taxon>Eukaryota</taxon>
        <taxon>Metazoa</taxon>
        <taxon>Spiralia</taxon>
        <taxon>Lophotrochozoa</taxon>
        <taxon>Annelida</taxon>
        <taxon>Polychaeta</taxon>
        <taxon>Polychaeta incertae sedis</taxon>
        <taxon>Dinophilidae</taxon>
        <taxon>Dimorphilus</taxon>
    </lineage>
</organism>
<keyword evidence="3 17" id="KW-0723">Serine/threonine-protein kinase</keyword>
<evidence type="ECO:0000256" key="14">
    <source>
        <dbReference type="ARBA" id="ARBA00047899"/>
    </source>
</evidence>
<dbReference type="Proteomes" id="UP000549394">
    <property type="component" value="Unassembled WGS sequence"/>
</dbReference>